<keyword evidence="5 11" id="KW-0472">Membrane</keyword>
<evidence type="ECO:0000256" key="4">
    <source>
        <dbReference type="ARBA" id="ARBA00023098"/>
    </source>
</evidence>
<dbReference type="InterPro" id="IPR035892">
    <property type="entry name" value="C2_domain_sf"/>
</dbReference>
<feature type="compositionally biased region" description="Basic and acidic residues" evidence="12">
    <location>
        <begin position="351"/>
        <end position="360"/>
    </location>
</feature>
<comment type="similarity">
    <text evidence="11">Belongs to the phosphatidylserine decarboxylase family. PSD-B subfamily. Eukaryotic type II sub-subfamily.</text>
</comment>
<keyword evidence="15" id="KW-1185">Reference proteome</keyword>
<feature type="site" description="Cleavage (non-hydrolytic); by autocatalysis" evidence="11">
    <location>
        <begin position="1271"/>
        <end position="1272"/>
    </location>
</feature>
<evidence type="ECO:0000256" key="10">
    <source>
        <dbReference type="ARBA" id="ARBA00023317"/>
    </source>
</evidence>
<dbReference type="InterPro" id="IPR033179">
    <property type="entry name" value="PSD_type2_pro"/>
</dbReference>
<evidence type="ECO:0000256" key="7">
    <source>
        <dbReference type="ARBA" id="ARBA00023209"/>
    </source>
</evidence>
<feature type="compositionally biased region" description="Low complexity" evidence="12">
    <location>
        <begin position="237"/>
        <end position="246"/>
    </location>
</feature>
<dbReference type="GO" id="GO:0006646">
    <property type="term" value="P:phosphatidylethanolamine biosynthetic process"/>
    <property type="evidence" value="ECO:0007669"/>
    <property type="project" value="UniProtKB-UniRule"/>
</dbReference>
<reference evidence="14" key="1">
    <citation type="submission" date="2023-03" db="EMBL/GenBank/DDBJ databases">
        <title>Massive genome expansion in bonnet fungi (Mycena s.s.) driven by repeated elements and novel gene families across ecological guilds.</title>
        <authorList>
            <consortium name="Lawrence Berkeley National Laboratory"/>
            <person name="Harder C.B."/>
            <person name="Miyauchi S."/>
            <person name="Viragh M."/>
            <person name="Kuo A."/>
            <person name="Thoen E."/>
            <person name="Andreopoulos B."/>
            <person name="Lu D."/>
            <person name="Skrede I."/>
            <person name="Drula E."/>
            <person name="Henrissat B."/>
            <person name="Morin E."/>
            <person name="Kohler A."/>
            <person name="Barry K."/>
            <person name="LaButti K."/>
            <person name="Morin E."/>
            <person name="Salamov A."/>
            <person name="Lipzen A."/>
            <person name="Mereny Z."/>
            <person name="Hegedus B."/>
            <person name="Baldrian P."/>
            <person name="Stursova M."/>
            <person name="Weitz H."/>
            <person name="Taylor A."/>
            <person name="Grigoriev I.V."/>
            <person name="Nagy L.G."/>
            <person name="Martin F."/>
            <person name="Kauserud H."/>
        </authorList>
    </citation>
    <scope>NUCLEOTIDE SEQUENCE</scope>
    <source>
        <strain evidence="14">CBHHK002</strain>
    </source>
</reference>
<feature type="compositionally biased region" description="Basic residues" evidence="12">
    <location>
        <begin position="893"/>
        <end position="903"/>
    </location>
</feature>
<evidence type="ECO:0000313" key="14">
    <source>
        <dbReference type="EMBL" id="KAJ7346135.1"/>
    </source>
</evidence>
<dbReference type="GO" id="GO:0005795">
    <property type="term" value="C:Golgi stack"/>
    <property type="evidence" value="ECO:0007669"/>
    <property type="project" value="UniProtKB-UniRule"/>
</dbReference>
<evidence type="ECO:0000256" key="5">
    <source>
        <dbReference type="ARBA" id="ARBA00023136"/>
    </source>
</evidence>
<keyword evidence="9 11" id="KW-1208">Phospholipid metabolism</keyword>
<feature type="active site" description="Charge relay system; for autoendoproteolytic cleavage activity" evidence="11">
    <location>
        <position position="1127"/>
    </location>
</feature>
<dbReference type="SUPFAM" id="SSF49562">
    <property type="entry name" value="C2 domain (Calcium/lipid-binding domain, CaLB)"/>
    <property type="match status" value="2"/>
</dbReference>
<evidence type="ECO:0000256" key="11">
    <source>
        <dbReference type="HAMAP-Rule" id="MF_03209"/>
    </source>
</evidence>
<dbReference type="InterPro" id="IPR000008">
    <property type="entry name" value="C2_dom"/>
</dbReference>
<comment type="pathway">
    <text evidence="1">Lipid metabolism.</text>
</comment>
<sequence>MTAKKHPKLRRALKLPFNGRAGATATGRNTFTPRPGEQPIVFLRVQVLGGSNLLAKDRNGFSDPFVVTSLLHTRHQTAVAKKTVNPTYAPKDATWDFPIYLSLADKLGVVELVVWDKDVLRKDYLGEAGVAVDDWFTDARAKAWDAPGNVPFTIPLVSSRPGTPAQGTIHLRLGFVAPPPPTAHAPNQAQVDFEAVYRTLVKNTGRRSLVSAPPTEGVGTIRSNIGPAFAEFEDDGGLSSASSSSSDTEDSDSENENENAENSDGETDEEEREREEAAAAGASEASPTPSHLAKLYHPPAPEISIIPGSPATDPADAGGKTPTGPSPLTTPTPSSTGAAAAPAPAVTEQRPTLEKKEKKPSFIALPLPRKFLSRSRPTTPGDAGAAGANGGEKEKDGKEKEGKKRFRRSWNGSGSGAATPLEEGSTPKGKEKEKSGSGDSGKEKEGKEGKKGRRPKPQRTYSLGADVGAPGGGRENDIVGIVMLEIASAEDLPRLKNMTRTSFDMDPFVVISFGKKVFRTRVIRHSLNPVWDEKLLFHVRRYEIGYEVRLTVLDWDKLSSNDYIGEAAFNVNDLVADAPQPLLLPEDNLRAGSGLAVATSPSLPAFGDITAVPGGSDAEARERGTRIPLYAEEENGDHPMKEFKLKLEIGAGGGREPVLWESKHSPSITFRAKYQPYSLLRQRFWRQYLKQYDTDDTATISHVEITSMLDSLGSTLTGSTVDSFFTRFGKDPRCDDLTVEEAIRCLETEVLRPQSERRRVDEDSGTGTGTGALATPAPGAGAGAGELRLGEMDFAGPALEVDFAGEGKGFVTEPSEMVLLSPESTPGTEAHSRQQTSGSSSDADLEEDSSGSPSLSASASASPSSMSASANLTPPASTTAAPAPAAPSGAPGKKTRFRRPRYRKTTDSSVTTASQIASVSQGSSPNSEESFERVINVKNCPLCHRPRLNSKAEVDIITHIAVCASQDWNIVDRIVVGNFVTASQAQRKFFTRILGKISSGNYKLGANSANIIVQNRLTGQLEEEKMQVYVRLGIRLLYKGMKSRMEGGRARRLLKSLSIKQGIKYDSPESARDIPTFIEFHGLKVDDILDPLDSFKTFNQFFYRKLKPSARPIEKPDDPYRLVSAADCRFMAFESVSEATRLWIKGREFTVARLLGDAYKHEAERYTGGALAIFRLAPQDYHRFHSPVDGTIGNMTYIAGEYYTVNPQAIRTALDVYGENARKIVPINSPQFGRVMAVCVGAMMVGSIETTVKEGETVQRGQEFGYFAFGGSTIVLLFEKDVVEWDEDLVVNGRASLETLVRVGMGIGTGLRKPGR</sequence>
<comment type="pathway">
    <text evidence="11">Phospholipid metabolism; phosphatidylethanolamine biosynthesis; phosphatidylethanolamine from CDP-diacylglycerol: step 2/2.</text>
</comment>
<evidence type="ECO:0000256" key="2">
    <source>
        <dbReference type="ARBA" id="ARBA00022516"/>
    </source>
</evidence>
<comment type="domain">
    <text evidence="11">The C2 domains have an essential, but non-catalytic function. They may facilitate interactions with other proteins and are required for lipid transport function.</text>
</comment>
<keyword evidence="4 11" id="KW-0443">Lipid metabolism</keyword>
<dbReference type="InterPro" id="IPR033177">
    <property type="entry name" value="PSD-B"/>
</dbReference>
<keyword evidence="6 11" id="KW-0865">Zymogen</keyword>
<feature type="compositionally biased region" description="Acidic residues" evidence="12">
    <location>
        <begin position="247"/>
        <end position="273"/>
    </location>
</feature>
<evidence type="ECO:0000256" key="3">
    <source>
        <dbReference type="ARBA" id="ARBA00022793"/>
    </source>
</evidence>
<feature type="region of interest" description="Disordered" evidence="12">
    <location>
        <begin position="754"/>
        <end position="785"/>
    </location>
</feature>
<dbReference type="Gene3D" id="1.10.238.10">
    <property type="entry name" value="EF-hand"/>
    <property type="match status" value="1"/>
</dbReference>
<feature type="compositionally biased region" description="Basic and acidic residues" evidence="12">
    <location>
        <begin position="428"/>
        <end position="449"/>
    </location>
</feature>
<dbReference type="CDD" id="cd04039">
    <property type="entry name" value="C2_PSD"/>
    <property type="match status" value="1"/>
</dbReference>
<dbReference type="GO" id="GO:0016540">
    <property type="term" value="P:protein autoprocessing"/>
    <property type="evidence" value="ECO:0007669"/>
    <property type="project" value="UniProtKB-UniRule"/>
</dbReference>
<feature type="compositionally biased region" description="Low complexity" evidence="12">
    <location>
        <begin position="850"/>
        <end position="891"/>
    </location>
</feature>
<feature type="active site" description="Charge relay system; for autoendoproteolytic cleavage activity" evidence="11">
    <location>
        <position position="1185"/>
    </location>
</feature>
<keyword evidence="11" id="KW-0333">Golgi apparatus</keyword>
<feature type="region of interest" description="Disordered" evidence="12">
    <location>
        <begin position="230"/>
        <end position="469"/>
    </location>
</feature>
<comment type="subcellular location">
    <subcellularLocation>
        <location evidence="11">Golgi apparatus membrane</location>
        <topology evidence="11">Peripheral membrane protein</topology>
        <orientation evidence="11">Cytoplasmic side</orientation>
    </subcellularLocation>
    <subcellularLocation>
        <location evidence="11">Endosome membrane</location>
        <topology evidence="11">Peripheral membrane protein</topology>
        <orientation evidence="11">Cytoplasmic side</orientation>
    </subcellularLocation>
</comment>
<comment type="PTM">
    <text evidence="11">Is synthesized initially as an inactive proenzyme. Formation of the active enzyme involves a self-maturation process in which the active site pyruvoyl group is generated from an internal serine residue via an autocatalytic post-translational modification. Two non-identical subunits are generated from the proenzyme in this reaction, and the pyruvate is formed at the N-terminus of the alpha chain, which is derived from the carboxyl end of the proenzyme. The autoendoproteolytic cleavage occurs by a canonical serine protease mechanism, in which the side chain hydroxyl group of the serine supplies its oxygen atom to form the C-terminus of the beta chain, while the remainder of the serine residue undergoes an oxidative deamination to produce ammonia and the pyruvoyl prosthetic group on the alpha chain. During this reaction, the Ser that is part of the protease active site of the proenzyme becomes the pyruvoyl prosthetic group, which constitutes an essential element of the active site of the mature decarboxylase.</text>
</comment>
<protein>
    <recommendedName>
        <fullName evidence="11">Phosphatidylserine decarboxylase proenzyme 2</fullName>
        <ecNumber evidence="11">4.1.1.65</ecNumber>
    </recommendedName>
    <component>
        <recommendedName>
            <fullName evidence="11">Phosphatidylserine decarboxylase 2 beta chain</fullName>
        </recommendedName>
    </component>
    <component>
        <recommendedName>
            <fullName evidence="11">Phosphatidylserine decarboxylase 2 alpha chain</fullName>
        </recommendedName>
    </component>
</protein>
<dbReference type="PANTHER" id="PTHR10067:SF17">
    <property type="entry name" value="PHOSPHATIDYLSERINE DECARBOXYLASE PROENZYME 2"/>
    <property type="match status" value="1"/>
</dbReference>
<dbReference type="PANTHER" id="PTHR10067">
    <property type="entry name" value="PHOSPHATIDYLSERINE DECARBOXYLASE"/>
    <property type="match status" value="1"/>
</dbReference>
<gene>
    <name evidence="11" type="primary">PSD2</name>
    <name evidence="14" type="ORF">DFH08DRAFT_211037</name>
</gene>
<feature type="region of interest" description="Disordered" evidence="12">
    <location>
        <begin position="820"/>
        <end position="930"/>
    </location>
</feature>
<dbReference type="GO" id="GO:0004609">
    <property type="term" value="F:phosphatidylserine decarboxylase activity"/>
    <property type="evidence" value="ECO:0007669"/>
    <property type="project" value="UniProtKB-UniRule"/>
</dbReference>
<feature type="domain" description="C2" evidence="13">
    <location>
        <begin position="25"/>
        <end position="145"/>
    </location>
</feature>
<feature type="active site" description="Charge relay system; for autoendoproteolytic cleavage activity" evidence="11">
    <location>
        <position position="1272"/>
    </location>
</feature>
<proteinExistence type="inferred from homology"/>
<keyword evidence="2 11" id="KW-0444">Lipid biosynthesis</keyword>
<dbReference type="SMART" id="SM00239">
    <property type="entry name" value="C2"/>
    <property type="match status" value="2"/>
</dbReference>
<evidence type="ECO:0000313" key="15">
    <source>
        <dbReference type="Proteomes" id="UP001218218"/>
    </source>
</evidence>
<comment type="subunit">
    <text evidence="11">Heterodimer of a large membrane-associated beta subunit and a small pyruvoyl-containing alpha subunit.</text>
</comment>
<keyword evidence="7 11" id="KW-0594">Phospholipid biosynthesis</keyword>
<dbReference type="Pfam" id="PF02666">
    <property type="entry name" value="PS_Dcarbxylase"/>
    <property type="match status" value="1"/>
</dbReference>
<dbReference type="NCBIfam" id="TIGR00163">
    <property type="entry name" value="PS_decarb"/>
    <property type="match status" value="1"/>
</dbReference>
<dbReference type="Gene3D" id="2.60.40.150">
    <property type="entry name" value="C2 domain"/>
    <property type="match status" value="2"/>
</dbReference>
<dbReference type="InterPro" id="IPR003817">
    <property type="entry name" value="PS_Dcarbxylase"/>
</dbReference>
<comment type="cofactor">
    <cofactor evidence="11">
        <name>pyruvate</name>
        <dbReference type="ChEBI" id="CHEBI:15361"/>
    </cofactor>
    <text evidence="11">Binds 1 pyruvoyl group covalently per subunit.</text>
</comment>
<evidence type="ECO:0000256" key="1">
    <source>
        <dbReference type="ARBA" id="ARBA00005189"/>
    </source>
</evidence>
<keyword evidence="10 11" id="KW-0670">Pyruvate</keyword>
<feature type="compositionally biased region" description="Low complexity" evidence="12">
    <location>
        <begin position="278"/>
        <end position="290"/>
    </location>
</feature>
<dbReference type="Proteomes" id="UP001218218">
    <property type="component" value="Unassembled WGS sequence"/>
</dbReference>
<feature type="compositionally biased region" description="Polar residues" evidence="12">
    <location>
        <begin position="907"/>
        <end position="928"/>
    </location>
</feature>
<keyword evidence="3 11" id="KW-0210">Decarboxylase</keyword>
<keyword evidence="11" id="KW-0967">Endosome</keyword>
<dbReference type="PROSITE" id="PS50004">
    <property type="entry name" value="C2"/>
    <property type="match status" value="2"/>
</dbReference>
<dbReference type="HAMAP" id="MF_00663">
    <property type="entry name" value="PS_decarb_PSD_B_type2"/>
    <property type="match status" value="1"/>
</dbReference>
<dbReference type="EMBL" id="JARIHO010000021">
    <property type="protein sequence ID" value="KAJ7346135.1"/>
    <property type="molecule type" value="Genomic_DNA"/>
</dbReference>
<comment type="caution">
    <text evidence="14">The sequence shown here is derived from an EMBL/GenBank/DDBJ whole genome shotgun (WGS) entry which is preliminary data.</text>
</comment>
<comment type="catalytic activity">
    <reaction evidence="11">
        <text>a 1,2-diacyl-sn-glycero-3-phospho-L-serine + H(+) = a 1,2-diacyl-sn-glycero-3-phosphoethanolamine + CO2</text>
        <dbReference type="Rhea" id="RHEA:20828"/>
        <dbReference type="ChEBI" id="CHEBI:15378"/>
        <dbReference type="ChEBI" id="CHEBI:16526"/>
        <dbReference type="ChEBI" id="CHEBI:57262"/>
        <dbReference type="ChEBI" id="CHEBI:64612"/>
        <dbReference type="EC" id="4.1.1.65"/>
    </reaction>
</comment>
<dbReference type="GO" id="GO:0000139">
    <property type="term" value="C:Golgi membrane"/>
    <property type="evidence" value="ECO:0007669"/>
    <property type="project" value="UniProtKB-SubCell"/>
</dbReference>
<organism evidence="14 15">
    <name type="scientific">Mycena albidolilacea</name>
    <dbReference type="NCBI Taxonomy" id="1033008"/>
    <lineage>
        <taxon>Eukaryota</taxon>
        <taxon>Fungi</taxon>
        <taxon>Dikarya</taxon>
        <taxon>Basidiomycota</taxon>
        <taxon>Agaricomycotina</taxon>
        <taxon>Agaricomycetes</taxon>
        <taxon>Agaricomycetidae</taxon>
        <taxon>Agaricales</taxon>
        <taxon>Marasmiineae</taxon>
        <taxon>Mycenaceae</taxon>
        <taxon>Mycena</taxon>
    </lineage>
</organism>
<evidence type="ECO:0000256" key="6">
    <source>
        <dbReference type="ARBA" id="ARBA00023145"/>
    </source>
</evidence>
<feature type="modified residue" description="Pyruvic acid (Ser); by autocatalysis" evidence="11">
    <location>
        <position position="1272"/>
    </location>
</feature>
<evidence type="ECO:0000256" key="8">
    <source>
        <dbReference type="ARBA" id="ARBA00023239"/>
    </source>
</evidence>
<feature type="compositionally biased region" description="Basic and acidic residues" evidence="12">
    <location>
        <begin position="391"/>
        <end position="402"/>
    </location>
</feature>
<keyword evidence="8 11" id="KW-0456">Lyase</keyword>
<evidence type="ECO:0000256" key="9">
    <source>
        <dbReference type="ARBA" id="ARBA00023264"/>
    </source>
</evidence>
<feature type="active site" description="Schiff-base intermediate with substrate; via pyruvic acid; for decarboxylase activity" evidence="11">
    <location>
        <position position="1272"/>
    </location>
</feature>
<feature type="domain" description="C2" evidence="13">
    <location>
        <begin position="455"/>
        <end position="584"/>
    </location>
</feature>
<accession>A0AAD6ZYT6</accession>
<feature type="chain" id="PRO_5041757913" description="Phosphatidylserine decarboxylase 2 beta chain" evidence="11">
    <location>
        <begin position="1"/>
        <end position="1271"/>
    </location>
</feature>
<dbReference type="SUPFAM" id="SSF47473">
    <property type="entry name" value="EF-hand"/>
    <property type="match status" value="1"/>
</dbReference>
<dbReference type="Pfam" id="PF00168">
    <property type="entry name" value="C2"/>
    <property type="match status" value="2"/>
</dbReference>
<dbReference type="EC" id="4.1.1.65" evidence="11"/>
<evidence type="ECO:0000259" key="13">
    <source>
        <dbReference type="PROSITE" id="PS50004"/>
    </source>
</evidence>
<feature type="chain" id="PRO_5041757914" description="Phosphatidylserine decarboxylase 2 alpha chain" evidence="11">
    <location>
        <begin position="1272"/>
        <end position="1316"/>
    </location>
</feature>
<feature type="compositionally biased region" description="Low complexity" evidence="12">
    <location>
        <begin position="331"/>
        <end position="345"/>
    </location>
</feature>
<dbReference type="InterPro" id="IPR011992">
    <property type="entry name" value="EF-hand-dom_pair"/>
</dbReference>
<evidence type="ECO:0000256" key="12">
    <source>
        <dbReference type="SAM" id="MobiDB-lite"/>
    </source>
</evidence>
<name>A0AAD6ZYT6_9AGAR</name>
<comment type="function">
    <text evidence="11">Catalyzes the formation of phosphatidylethanolamine (PtdEtn) from phosphatidylserine (PtdSer). Plays a central role in phospholipid metabolism and in the interorganelle trafficking of phosphatidylserine.</text>
</comment>
<dbReference type="GO" id="GO:0010008">
    <property type="term" value="C:endosome membrane"/>
    <property type="evidence" value="ECO:0007669"/>
    <property type="project" value="UniProtKB-SubCell"/>
</dbReference>